<dbReference type="EMBL" id="JAULJE010000013">
    <property type="protein sequence ID" value="KAK1336388.1"/>
    <property type="molecule type" value="Genomic_DNA"/>
</dbReference>
<feature type="region of interest" description="Disordered" evidence="6">
    <location>
        <begin position="540"/>
        <end position="599"/>
    </location>
</feature>
<evidence type="ECO:0000256" key="4">
    <source>
        <dbReference type="ARBA" id="ARBA00023054"/>
    </source>
</evidence>
<feature type="region of interest" description="Disordered" evidence="6">
    <location>
        <begin position="624"/>
        <end position="643"/>
    </location>
</feature>
<dbReference type="GO" id="GO:0005813">
    <property type="term" value="C:centrosome"/>
    <property type="evidence" value="ECO:0007669"/>
    <property type="project" value="TreeGrafter"/>
</dbReference>
<feature type="region of interest" description="Disordered" evidence="6">
    <location>
        <begin position="1367"/>
        <end position="1400"/>
    </location>
</feature>
<evidence type="ECO:0000313" key="7">
    <source>
        <dbReference type="EMBL" id="KAK1336388.1"/>
    </source>
</evidence>
<feature type="compositionally biased region" description="Basic and acidic residues" evidence="6">
    <location>
        <begin position="322"/>
        <end position="336"/>
    </location>
</feature>
<feature type="compositionally biased region" description="Polar residues" evidence="6">
    <location>
        <begin position="32"/>
        <end position="41"/>
    </location>
</feature>
<evidence type="ECO:0000256" key="1">
    <source>
        <dbReference type="ARBA" id="ARBA00004496"/>
    </source>
</evidence>
<feature type="region of interest" description="Disordered" evidence="6">
    <location>
        <begin position="261"/>
        <end position="436"/>
    </location>
</feature>
<feature type="compositionally biased region" description="Basic and acidic residues" evidence="6">
    <location>
        <begin position="553"/>
        <end position="599"/>
    </location>
</feature>
<organism evidence="7 8">
    <name type="scientific">Cnephaeus nilssonii</name>
    <name type="common">Northern bat</name>
    <name type="synonym">Eptesicus nilssonii</name>
    <dbReference type="NCBI Taxonomy" id="3371016"/>
    <lineage>
        <taxon>Eukaryota</taxon>
        <taxon>Metazoa</taxon>
        <taxon>Chordata</taxon>
        <taxon>Craniata</taxon>
        <taxon>Vertebrata</taxon>
        <taxon>Euteleostomi</taxon>
        <taxon>Mammalia</taxon>
        <taxon>Eutheria</taxon>
        <taxon>Laurasiatheria</taxon>
        <taxon>Chiroptera</taxon>
        <taxon>Yangochiroptera</taxon>
        <taxon>Vespertilionidae</taxon>
        <taxon>Cnephaeus</taxon>
    </lineage>
</organism>
<evidence type="ECO:0000313" key="8">
    <source>
        <dbReference type="Proteomes" id="UP001177744"/>
    </source>
</evidence>
<feature type="coiled-coil region" evidence="5">
    <location>
        <begin position="1133"/>
        <end position="1160"/>
    </location>
</feature>
<feature type="region of interest" description="Disordered" evidence="6">
    <location>
        <begin position="1416"/>
        <end position="1436"/>
    </location>
</feature>
<keyword evidence="8" id="KW-1185">Reference proteome</keyword>
<feature type="region of interest" description="Disordered" evidence="6">
    <location>
        <begin position="1236"/>
        <end position="1258"/>
    </location>
</feature>
<dbReference type="Proteomes" id="UP001177744">
    <property type="component" value="Unassembled WGS sequence"/>
</dbReference>
<name>A0AA40LM08_CNENI</name>
<keyword evidence="2" id="KW-0963">Cytoplasm</keyword>
<accession>A0AA40LM08</accession>
<keyword evidence="3" id="KW-0597">Phosphoprotein</keyword>
<gene>
    <name evidence="7" type="ORF">QTO34_004194</name>
</gene>
<dbReference type="PANTHER" id="PTHR18902">
    <property type="entry name" value="NUCLEAR MITOTIC APPARATUS PROTEIN 1-RELATED"/>
    <property type="match status" value="1"/>
</dbReference>
<keyword evidence="4 5" id="KW-0175">Coiled coil</keyword>
<feature type="compositionally biased region" description="Low complexity" evidence="6">
    <location>
        <begin position="180"/>
        <end position="189"/>
    </location>
</feature>
<dbReference type="PANTHER" id="PTHR18902:SF27">
    <property type="entry name" value="CENTROSOMAL PROTEIN OF 164 KDA"/>
    <property type="match status" value="1"/>
</dbReference>
<evidence type="ECO:0008006" key="9">
    <source>
        <dbReference type="Google" id="ProtNLM"/>
    </source>
</evidence>
<feature type="compositionally biased region" description="Basic and acidic residues" evidence="6">
    <location>
        <begin position="624"/>
        <end position="637"/>
    </location>
</feature>
<reference evidence="7" key="1">
    <citation type="submission" date="2023-06" db="EMBL/GenBank/DDBJ databases">
        <title>Reference genome for the Northern bat (Eptesicus nilssonii), a most northern bat species.</title>
        <authorList>
            <person name="Laine V.N."/>
            <person name="Pulliainen A.T."/>
            <person name="Lilley T.M."/>
        </authorList>
    </citation>
    <scope>NUCLEOTIDE SEQUENCE</scope>
    <source>
        <strain evidence="7">BLF_Eptnil</strain>
        <tissue evidence="7">Kidney</tissue>
    </source>
</reference>
<proteinExistence type="predicted"/>
<feature type="region of interest" description="Disordered" evidence="6">
    <location>
        <begin position="482"/>
        <end position="522"/>
    </location>
</feature>
<feature type="region of interest" description="Disordered" evidence="6">
    <location>
        <begin position="958"/>
        <end position="990"/>
    </location>
</feature>
<comment type="caution">
    <text evidence="7">The sequence shown here is derived from an EMBL/GenBank/DDBJ whole genome shotgun (WGS) entry which is preliminary data.</text>
</comment>
<dbReference type="GO" id="GO:0097539">
    <property type="term" value="C:ciliary transition fiber"/>
    <property type="evidence" value="ECO:0007669"/>
    <property type="project" value="TreeGrafter"/>
</dbReference>
<feature type="compositionally biased region" description="Basic and acidic residues" evidence="6">
    <location>
        <begin position="486"/>
        <end position="501"/>
    </location>
</feature>
<dbReference type="GO" id="GO:0060271">
    <property type="term" value="P:cilium assembly"/>
    <property type="evidence" value="ECO:0007669"/>
    <property type="project" value="TreeGrafter"/>
</dbReference>
<evidence type="ECO:0000256" key="3">
    <source>
        <dbReference type="ARBA" id="ARBA00022553"/>
    </source>
</evidence>
<feature type="compositionally biased region" description="Pro residues" evidence="6">
    <location>
        <begin position="1242"/>
        <end position="1255"/>
    </location>
</feature>
<evidence type="ECO:0000256" key="6">
    <source>
        <dbReference type="SAM" id="MobiDB-lite"/>
    </source>
</evidence>
<feature type="compositionally biased region" description="Acidic residues" evidence="6">
    <location>
        <begin position="386"/>
        <end position="395"/>
    </location>
</feature>
<feature type="region of interest" description="Disordered" evidence="6">
    <location>
        <begin position="81"/>
        <end position="232"/>
    </location>
</feature>
<dbReference type="InterPro" id="IPR051841">
    <property type="entry name" value="MT-Golgi_org_protein"/>
</dbReference>
<evidence type="ECO:0000256" key="2">
    <source>
        <dbReference type="ARBA" id="ARBA00022490"/>
    </source>
</evidence>
<sequence length="1471" mass="160285">MQGLLGSIHEDKNALSLLALGEETSEEEAESDNQSVRSSSELLKNLHLDIGVLGGNFEYEESRRPDSQQASNRFVLTPAIFLSDMTHAPQESPGTSQPEEKALSPDSGAASPLTPGRLSGRGADSSLASAGSRGPQGGEASARLPGRDKNHKSDPVTMATSPVGPGGDQPATSSKRDAPQDPAAAGEAATEPKEEAPVPGESGSDGSDALEISEHMKELQGSDSDASDSKSLLGLDFGFRGRISEHLLDVDLLSPVLDGARWEAQRPGGDQDNSQSSHEELQSEPSHGSERVSPSLLYGERLGSPRHSQATVKGPLQAPDGQPERRGTQEPPEHPARSSLTPNGVHWSPCISAGCNTFASLLPSRDETPSPPATCKSGEAPCSQAEEPEEPEEEAVAGPTLPISPEGQSPELVAAPEQVPEAARKAMEEAVAQELEQEQRRLLELKREKVQQLRQRLQQEEEEEALQLRQRKEESLRLLQEQLQKATEEEGSRMREEESRRLARLRAQVQSSTEADADQIRAEHQASLQRLREELAALQEAERASLEQGSQRVLERLRGEMEASERREQAALNAEKEKARQQRREQLEGERKEAAAALEAEHRAELARLLSSLEAKHREAVSSLQKEVEEAQQKEEAQQQESLGWAEQRARQLLEYEQELSGLLREKRREVEREHEGRMDKMKEEHRQALAEAREQYEAEVTALAHRHMGTAGALAGWLEAGKGEAGGVRGRLSSLALPWRSHVVPQPSDEEGPSAGQAALTFAVTALALSVGRLPGLFSALGLDELIQPSQPPGERTQRAALLGHLTGELERLRRTHERELEAARQEQARQLEGLGLRHREQERELQDLEVKLETRAKEVKARLAQLDVQEVTATHQRLEEAKQEHTHLLESNRQLRSSLGELRARRRELEAQVDQLQAQAQGLQKRISDLEAEAQRKQEALKGLAVEASRASPCCEPDLHVEDLRAPPGTKQTKEAPPSVSQSPEVADSSLDSLRHYLSAEGEALRSAKAFLVRQTRSMRRRQAALKAAQQHWGRELAAAPDAPEDLLGTKGLEEVRAWRTAWAPGGRLGSRAVPSTAHSGDPTRADAQPEALGHVIEQRASWAPASVRHSGLPLPVAAGGQAPGEMQSAMRRGRDLLQRKEEKLSELEASLRDEALDEDTRRGPPTKKVVTFDLSDMEDTNSGSSESCPLPQGSLASLAFPHNVRCLDSSLQHISSQLHQVLSVLGVLSTQPPLLTSTPAPPPPPPPPPSVPRTPTQWAWDPGLGPRLSSATQAVDDFLVEKWRKYFPAGSPGLCSSPAPLENRLGYVSAREQLRLLQHPHSPAPAVGSAGLQGMIEANRRWLERYRNDPKLYPFSQLSTSGPFLLSPSPGGQASVPRAHASSLGPPAAEPGREQQAAGAPLLRLRGRVAPHVLRPGQGRGGACPRCLGRSSPGEAGWVERTAELRAVSPLQRPRSGLQAARWTSERL</sequence>
<comment type="subcellular location">
    <subcellularLocation>
        <location evidence="1">Cytoplasm</location>
    </subcellularLocation>
</comment>
<feature type="coiled-coil region" evidence="5">
    <location>
        <begin position="808"/>
        <end position="949"/>
    </location>
</feature>
<protein>
    <recommendedName>
        <fullName evidence="9">Centrosomal protein of 164 kDa</fullName>
    </recommendedName>
</protein>
<evidence type="ECO:0000256" key="5">
    <source>
        <dbReference type="SAM" id="Coils"/>
    </source>
</evidence>
<dbReference type="GO" id="GO:0005737">
    <property type="term" value="C:cytoplasm"/>
    <property type="evidence" value="ECO:0007669"/>
    <property type="project" value="UniProtKB-SubCell"/>
</dbReference>
<dbReference type="GO" id="GO:0005814">
    <property type="term" value="C:centriole"/>
    <property type="evidence" value="ECO:0007669"/>
    <property type="project" value="TreeGrafter"/>
</dbReference>
<feature type="compositionally biased region" description="Basic and acidic residues" evidence="6">
    <location>
        <begin position="145"/>
        <end position="154"/>
    </location>
</feature>
<feature type="region of interest" description="Disordered" evidence="6">
    <location>
        <begin position="18"/>
        <end position="41"/>
    </location>
</feature>